<evidence type="ECO:0000313" key="4">
    <source>
        <dbReference type="EMBL" id="ANG62094.1"/>
    </source>
</evidence>
<organism evidence="4 5">
    <name type="scientific">Marinobacterium aestuarii</name>
    <dbReference type="NCBI Taxonomy" id="1821621"/>
    <lineage>
        <taxon>Bacteria</taxon>
        <taxon>Pseudomonadati</taxon>
        <taxon>Pseudomonadota</taxon>
        <taxon>Gammaproteobacteria</taxon>
        <taxon>Oceanospirillales</taxon>
        <taxon>Oceanospirillaceae</taxon>
        <taxon>Marinobacterium</taxon>
    </lineage>
</organism>
<name>A0A1A9EV94_9GAMM</name>
<dbReference type="KEGG" id="mars:A8C75_06040"/>
<dbReference type="STRING" id="1821621.A8C75_06040"/>
<dbReference type="Gene3D" id="3.40.605.10">
    <property type="entry name" value="Aldehyde Dehydrogenase, Chain A, domain 1"/>
    <property type="match status" value="1"/>
</dbReference>
<gene>
    <name evidence="4" type="ORF">A8C75_06040</name>
</gene>
<evidence type="ECO:0000256" key="1">
    <source>
        <dbReference type="ARBA" id="ARBA00009986"/>
    </source>
</evidence>
<keyword evidence="2" id="KW-0560">Oxidoreductase</keyword>
<dbReference type="FunFam" id="3.40.309.10:FF:000009">
    <property type="entry name" value="Aldehyde dehydrogenase A"/>
    <property type="match status" value="1"/>
</dbReference>
<dbReference type="OrthoDB" id="9812625at2"/>
<reference evidence="5" key="1">
    <citation type="submission" date="2016-05" db="EMBL/GenBank/DDBJ databases">
        <authorList>
            <person name="Baek K."/>
            <person name="Yang S.-J."/>
        </authorList>
    </citation>
    <scope>NUCLEOTIDE SEQUENCE [LARGE SCALE GENOMIC DNA]</scope>
    <source>
        <strain evidence="5">ST58-10</strain>
    </source>
</reference>
<dbReference type="InterPro" id="IPR016162">
    <property type="entry name" value="Ald_DH_N"/>
</dbReference>
<dbReference type="Pfam" id="PF00171">
    <property type="entry name" value="Aldedh"/>
    <property type="match status" value="1"/>
</dbReference>
<dbReference type="Gene3D" id="3.40.309.10">
    <property type="entry name" value="Aldehyde Dehydrogenase, Chain A, domain 2"/>
    <property type="match status" value="1"/>
</dbReference>
<dbReference type="AlphaFoldDB" id="A0A1A9EV94"/>
<keyword evidence="5" id="KW-1185">Reference proteome</keyword>
<dbReference type="InterPro" id="IPR016160">
    <property type="entry name" value="Ald_DH_CS_CYS"/>
</dbReference>
<evidence type="ECO:0000259" key="3">
    <source>
        <dbReference type="Pfam" id="PF00171"/>
    </source>
</evidence>
<dbReference type="InterPro" id="IPR015590">
    <property type="entry name" value="Aldehyde_DH_dom"/>
</dbReference>
<dbReference type="EMBL" id="CP015839">
    <property type="protein sequence ID" value="ANG62094.1"/>
    <property type="molecule type" value="Genomic_DNA"/>
</dbReference>
<evidence type="ECO:0000313" key="5">
    <source>
        <dbReference type="Proteomes" id="UP000078070"/>
    </source>
</evidence>
<feature type="domain" description="Aldehyde dehydrogenase" evidence="3">
    <location>
        <begin position="3"/>
        <end position="467"/>
    </location>
</feature>
<reference evidence="4 5" key="2">
    <citation type="journal article" date="2018" name="Int. J. Syst. Evol. Microbiol.">
        <title>Marinobacterium aestuarii sp. nov., a benzene-degrading marine bacterium isolated from estuary sediment.</title>
        <authorList>
            <person name="Bae S.S."/>
            <person name="Jung J."/>
            <person name="Chung D."/>
            <person name="Baek K."/>
        </authorList>
    </citation>
    <scope>NUCLEOTIDE SEQUENCE [LARGE SCALE GENOMIC DNA]</scope>
    <source>
        <strain evidence="4 5">ST58-10</strain>
    </source>
</reference>
<sequence length="475" mass="51580">MSQIEVHNPFTGEQVFSQPSQSIEAISMHIDAAQGASRAWQVISPAERARHVLTALDYFRNHCDAIAAGITREVGKPLAAAKEELTFMLERAQYLCRFATDGALEARRYPEYEDEGFEGRIECRAKGVVYIITPWNYPLFCAINGTVCALLSGNAVLLKHSTAPSVGGHFEQAFGSMAGIDHLLIHAVVDYEVSARIIEETDINHLVFTGSVQGGRVVQQSVAKRAFNAVPEPFIQCSLELGGSDAAYIAEDADLEQAAFWAVKIGRLHNSGQSCCAVKRVFVHASRYDDFLARAQAIMESEKSGDPMAPDTTLGPLHGGERAVTGLLDMVRQAQHGGARVCTGGETEQIGGVTFLKPTLLAEVTPTMQVLQEETFGPVLPVMQVANDEEAVRQVCNSRYGLTASIFTRSRERAERFVAAVDTGTVYVNRCNFVDARLCWIGQRASGNGSLALAPEGLQAFSARKSVNLDPSQLK</sequence>
<protein>
    <submittedName>
        <fullName evidence="4">Aldehyde dehydrogenase</fullName>
    </submittedName>
</protein>
<dbReference type="GO" id="GO:0004777">
    <property type="term" value="F:succinate-semialdehyde dehydrogenase (NAD+) activity"/>
    <property type="evidence" value="ECO:0007669"/>
    <property type="project" value="TreeGrafter"/>
</dbReference>
<dbReference type="RefSeq" id="WP_067379467.1">
    <property type="nucleotide sequence ID" value="NZ_CP015839.1"/>
</dbReference>
<comment type="similarity">
    <text evidence="1">Belongs to the aldehyde dehydrogenase family.</text>
</comment>
<dbReference type="SUPFAM" id="SSF53720">
    <property type="entry name" value="ALDH-like"/>
    <property type="match status" value="1"/>
</dbReference>
<dbReference type="InterPro" id="IPR047110">
    <property type="entry name" value="GABD/Sad-like"/>
</dbReference>
<dbReference type="InterPro" id="IPR016161">
    <property type="entry name" value="Ald_DH/histidinol_DH"/>
</dbReference>
<dbReference type="PANTHER" id="PTHR43217">
    <property type="entry name" value="SUCCINATE SEMIALDEHYDE DEHYDROGENASE [NAD(P)+] SAD"/>
    <property type="match status" value="1"/>
</dbReference>
<dbReference type="PROSITE" id="PS00070">
    <property type="entry name" value="ALDEHYDE_DEHYDR_CYS"/>
    <property type="match status" value="1"/>
</dbReference>
<dbReference type="Proteomes" id="UP000078070">
    <property type="component" value="Chromosome"/>
</dbReference>
<dbReference type="InterPro" id="IPR016163">
    <property type="entry name" value="Ald_DH_C"/>
</dbReference>
<evidence type="ECO:0000256" key="2">
    <source>
        <dbReference type="ARBA" id="ARBA00023002"/>
    </source>
</evidence>
<accession>A0A1A9EV94</accession>
<proteinExistence type="inferred from homology"/>
<dbReference type="PANTHER" id="PTHR43217:SF1">
    <property type="entry name" value="SUCCINATE SEMIALDEHYDE DEHYDROGENASE [NAD(P)+] SAD"/>
    <property type="match status" value="1"/>
</dbReference>